<organism evidence="1">
    <name type="scientific">viral metagenome</name>
    <dbReference type="NCBI Taxonomy" id="1070528"/>
    <lineage>
        <taxon>unclassified sequences</taxon>
        <taxon>metagenomes</taxon>
        <taxon>organismal metagenomes</taxon>
    </lineage>
</organism>
<dbReference type="AlphaFoldDB" id="A0A6C0ADM8"/>
<sequence>MKEYIKNLPLEILKNNYLEKSSKMSEYLNIFEIEKYYTSIEKLIEITLYFEEIQRRRFCIFDEKYSKEFLIKEKNDLNVYFFYLINFVLDSKKLHFNFNLIINKFITIWINSLITLNIKISFSKDKIYIQDETYLYLTNLCKIQKNYLSILYINEYCTKNVNYIKNISLIFTHILIVHDNFCKKNFNLKKVRFNI</sequence>
<evidence type="ECO:0000313" key="1">
    <source>
        <dbReference type="EMBL" id="QHS77772.1"/>
    </source>
</evidence>
<proteinExistence type="predicted"/>
<protein>
    <submittedName>
        <fullName evidence="1">Uncharacterized protein</fullName>
    </submittedName>
</protein>
<dbReference type="EMBL" id="MN740593">
    <property type="protein sequence ID" value="QHS77772.1"/>
    <property type="molecule type" value="Genomic_DNA"/>
</dbReference>
<accession>A0A6C0ADM8</accession>
<reference evidence="1" key="1">
    <citation type="journal article" date="2020" name="Nature">
        <title>Giant virus diversity and host interactions through global metagenomics.</title>
        <authorList>
            <person name="Schulz F."/>
            <person name="Roux S."/>
            <person name="Paez-Espino D."/>
            <person name="Jungbluth S."/>
            <person name="Walsh D.A."/>
            <person name="Denef V.J."/>
            <person name="McMahon K.D."/>
            <person name="Konstantinidis K.T."/>
            <person name="Eloe-Fadrosh E.A."/>
            <person name="Kyrpides N.C."/>
            <person name="Woyke T."/>
        </authorList>
    </citation>
    <scope>NUCLEOTIDE SEQUENCE</scope>
    <source>
        <strain evidence="1">GVMAG-S-1021933-23</strain>
    </source>
</reference>
<name>A0A6C0ADM8_9ZZZZ</name>